<accession>A0A5N5SH94</accession>
<feature type="compositionally biased region" description="Acidic residues" evidence="5">
    <location>
        <begin position="360"/>
        <end position="373"/>
    </location>
</feature>
<keyword evidence="3" id="KW-0833">Ubl conjugation pathway</keyword>
<organism evidence="7 8">
    <name type="scientific">Armadillidium nasatum</name>
    <dbReference type="NCBI Taxonomy" id="96803"/>
    <lineage>
        <taxon>Eukaryota</taxon>
        <taxon>Metazoa</taxon>
        <taxon>Ecdysozoa</taxon>
        <taxon>Arthropoda</taxon>
        <taxon>Crustacea</taxon>
        <taxon>Multicrustacea</taxon>
        <taxon>Malacostraca</taxon>
        <taxon>Eumalacostraca</taxon>
        <taxon>Peracarida</taxon>
        <taxon>Isopoda</taxon>
        <taxon>Oniscidea</taxon>
        <taxon>Crinocheta</taxon>
        <taxon>Armadillidiidae</taxon>
        <taxon>Armadillidium</taxon>
    </lineage>
</organism>
<keyword evidence="2" id="KW-0863">Zinc-finger</keyword>
<feature type="region of interest" description="Disordered" evidence="5">
    <location>
        <begin position="196"/>
        <end position="223"/>
    </location>
</feature>
<dbReference type="EMBL" id="SEYY01025098">
    <property type="protein sequence ID" value="KAB7493671.1"/>
    <property type="molecule type" value="Genomic_DNA"/>
</dbReference>
<evidence type="ECO:0000313" key="7">
    <source>
        <dbReference type="EMBL" id="KAB7493671.1"/>
    </source>
</evidence>
<name>A0A5N5SH94_9CRUS</name>
<dbReference type="Pfam" id="PF15966">
    <property type="entry name" value="F-box_4"/>
    <property type="match status" value="1"/>
</dbReference>
<feature type="domain" description="F-box" evidence="6">
    <location>
        <begin position="553"/>
        <end position="607"/>
    </location>
</feature>
<evidence type="ECO:0000259" key="6">
    <source>
        <dbReference type="PROSITE" id="PS50181"/>
    </source>
</evidence>
<evidence type="ECO:0000256" key="4">
    <source>
        <dbReference type="ARBA" id="ARBA00022833"/>
    </source>
</evidence>
<dbReference type="Pfam" id="PF15965">
    <property type="entry name" value="zf-TRAF_2"/>
    <property type="match status" value="1"/>
</dbReference>
<gene>
    <name evidence="7" type="primary">Fbxo30</name>
    <name evidence="7" type="ORF">Anas_09485</name>
</gene>
<evidence type="ECO:0000256" key="5">
    <source>
        <dbReference type="SAM" id="MobiDB-lite"/>
    </source>
</evidence>
<feature type="compositionally biased region" description="Basic and acidic residues" evidence="5">
    <location>
        <begin position="237"/>
        <end position="253"/>
    </location>
</feature>
<comment type="caution">
    <text evidence="7">The sequence shown here is derived from an EMBL/GenBank/DDBJ whole genome shotgun (WGS) entry which is preliminary data.</text>
</comment>
<protein>
    <submittedName>
        <fullName evidence="7">F-box only protein 30</fullName>
    </submittedName>
</protein>
<evidence type="ECO:0000256" key="2">
    <source>
        <dbReference type="ARBA" id="ARBA00022771"/>
    </source>
</evidence>
<keyword evidence="4" id="KW-0862">Zinc</keyword>
<dbReference type="PANTHER" id="PTHR15933">
    <property type="entry name" value="PROTEIN CBG16327"/>
    <property type="match status" value="1"/>
</dbReference>
<evidence type="ECO:0000256" key="1">
    <source>
        <dbReference type="ARBA" id="ARBA00022723"/>
    </source>
</evidence>
<evidence type="ECO:0000313" key="8">
    <source>
        <dbReference type="Proteomes" id="UP000326759"/>
    </source>
</evidence>
<dbReference type="InterPro" id="IPR036047">
    <property type="entry name" value="F-box-like_dom_sf"/>
</dbReference>
<dbReference type="GO" id="GO:0008270">
    <property type="term" value="F:zinc ion binding"/>
    <property type="evidence" value="ECO:0007669"/>
    <property type="project" value="UniProtKB-KW"/>
</dbReference>
<feature type="region of interest" description="Disordered" evidence="5">
    <location>
        <begin position="237"/>
        <end position="257"/>
    </location>
</feature>
<dbReference type="Gene3D" id="3.30.40.150">
    <property type="entry name" value="TRAF-like zinc-finger, N-terminal subdomain"/>
    <property type="match status" value="1"/>
</dbReference>
<dbReference type="GO" id="GO:0061630">
    <property type="term" value="F:ubiquitin protein ligase activity"/>
    <property type="evidence" value="ECO:0007669"/>
    <property type="project" value="InterPro"/>
</dbReference>
<keyword evidence="1" id="KW-0479">Metal-binding</keyword>
<feature type="region of interest" description="Disordered" evidence="5">
    <location>
        <begin position="357"/>
        <end position="399"/>
    </location>
</feature>
<proteinExistence type="predicted"/>
<evidence type="ECO:0000256" key="3">
    <source>
        <dbReference type="ARBA" id="ARBA00022786"/>
    </source>
</evidence>
<dbReference type="InterPro" id="IPR043013">
    <property type="entry name" value="Znf_TRAF_N"/>
</dbReference>
<dbReference type="InterPro" id="IPR001293">
    <property type="entry name" value="Znf_TRAF"/>
</dbReference>
<dbReference type="InterPro" id="IPR001810">
    <property type="entry name" value="F-box_dom"/>
</dbReference>
<dbReference type="Proteomes" id="UP000326759">
    <property type="component" value="Unassembled WGS sequence"/>
</dbReference>
<dbReference type="PANTHER" id="PTHR15933:SF20">
    <property type="entry name" value="F-BOX DOMAIN-CONTAINING PROTEIN"/>
    <property type="match status" value="1"/>
</dbReference>
<sequence length="680" mass="78468">MEAAIDHDSEDDNDDSECILPEGLEDEIDINIHFHCEHCFNFAKCNERSKPGWCCDIIDCVNGCGHRFHQCKSEEHELICSHVRVRCLNYGNGCPHFIQRQHVASHLPECPASVIVCNAEWNRWAFGSRERERVSVPKGTTANYDYNDLDMSLAIDDQRLVNEMHSQPKYLRKILCNDMTKRFPCLPLTVRGSVRDDYDSDGQKKRSRSQSTTDDDEEGLTPGLSLSVCTKLLRGTPHKETFSNSPKELKPDDTLDPDLISNLSLNSGWSDSGASKLPKTGTKQRNDDISAFCCSHGIIKDLCHFCRNDPDEPAVKYANVWREKINLEDPGVMEWSREQRVEKIRKRNTFGTYVYKRVDESDEEENEDDEEESGKERSDATAMTTDSTGRPIGRFRFQTPPPVQLTPKGLILEIVLKHYSRHQVKPKAMFTFQCMKEMRRDEFLNHYKNVHSEIQEGLEGWLIERCPMNIIGCPFSLTRLHPQSKDRDVIFCHTLRTFGVRTNSEVDGSHKDSRFLSTEKNQSRIGAKAVMGTIPEHPPAACEKKDVPFMASSCHITFLPVEILRNIARYLDGFSLNNLSLTCNFMRDICWSLLNEKGLVIQEWVRHREGSKVSWKLGRNRWFFPKSFEYVPKWVFSDGESMSNHLSKCPFNIRFVSEEKFCYSHLRREEIRRFGNTPKQ</sequence>
<dbReference type="AlphaFoldDB" id="A0A5N5SH94"/>
<dbReference type="InterPro" id="IPR031890">
    <property type="entry name" value="Fbxo30/Fbxo40"/>
</dbReference>
<dbReference type="SUPFAM" id="SSF81383">
    <property type="entry name" value="F-box domain"/>
    <property type="match status" value="1"/>
</dbReference>
<keyword evidence="8" id="KW-1185">Reference proteome</keyword>
<dbReference type="PROSITE" id="PS50181">
    <property type="entry name" value="FBOX"/>
    <property type="match status" value="1"/>
</dbReference>
<dbReference type="OrthoDB" id="5918172at2759"/>
<reference evidence="7 8" key="1">
    <citation type="journal article" date="2019" name="PLoS Biol.">
        <title>Sex chromosomes control vertical transmission of feminizing Wolbachia symbionts in an isopod.</title>
        <authorList>
            <person name="Becking T."/>
            <person name="Chebbi M.A."/>
            <person name="Giraud I."/>
            <person name="Moumen B."/>
            <person name="Laverre T."/>
            <person name="Caubet Y."/>
            <person name="Peccoud J."/>
            <person name="Gilbert C."/>
            <person name="Cordaux R."/>
        </authorList>
    </citation>
    <scope>NUCLEOTIDE SEQUENCE [LARGE SCALE GENOMIC DNA]</scope>
    <source>
        <strain evidence="7">ANa2</strain>
        <tissue evidence="7">Whole body excluding digestive tract and cuticle</tissue>
    </source>
</reference>